<dbReference type="Pfam" id="PF11259">
    <property type="entry name" value="DUF3060"/>
    <property type="match status" value="1"/>
</dbReference>
<dbReference type="EMBL" id="SMTG01000002">
    <property type="protein sequence ID" value="TDK33351.1"/>
    <property type="molecule type" value="Genomic_DNA"/>
</dbReference>
<keyword evidence="2" id="KW-0732">Signal</keyword>
<organism evidence="3 4">
    <name type="scientific">Luteimonas terrae</name>
    <dbReference type="NCBI Taxonomy" id="1530191"/>
    <lineage>
        <taxon>Bacteria</taxon>
        <taxon>Pseudomonadati</taxon>
        <taxon>Pseudomonadota</taxon>
        <taxon>Gammaproteobacteria</taxon>
        <taxon>Lysobacterales</taxon>
        <taxon>Lysobacteraceae</taxon>
        <taxon>Luteimonas</taxon>
    </lineage>
</organism>
<feature type="signal peptide" evidence="2">
    <location>
        <begin position="1"/>
        <end position="20"/>
    </location>
</feature>
<protein>
    <submittedName>
        <fullName evidence="3">DUF3060 domain-containing protein</fullName>
    </submittedName>
</protein>
<dbReference type="AlphaFoldDB" id="A0A4R5UDT7"/>
<dbReference type="InterPro" id="IPR021417">
    <property type="entry name" value="DUF3060"/>
</dbReference>
<gene>
    <name evidence="3" type="ORF">E2F49_04805</name>
</gene>
<proteinExistence type="predicted"/>
<evidence type="ECO:0000256" key="1">
    <source>
        <dbReference type="SAM" id="MobiDB-lite"/>
    </source>
</evidence>
<evidence type="ECO:0000256" key="2">
    <source>
        <dbReference type="SAM" id="SignalP"/>
    </source>
</evidence>
<comment type="caution">
    <text evidence="3">The sequence shown here is derived from an EMBL/GenBank/DDBJ whole genome shotgun (WGS) entry which is preliminary data.</text>
</comment>
<dbReference type="OrthoDB" id="6866421at2"/>
<dbReference type="Proteomes" id="UP000295543">
    <property type="component" value="Unassembled WGS sequence"/>
</dbReference>
<keyword evidence="4" id="KW-1185">Reference proteome</keyword>
<feature type="chain" id="PRO_5020759711" evidence="2">
    <location>
        <begin position="21"/>
        <end position="174"/>
    </location>
</feature>
<evidence type="ECO:0000313" key="4">
    <source>
        <dbReference type="Proteomes" id="UP000295543"/>
    </source>
</evidence>
<feature type="region of interest" description="Disordered" evidence="1">
    <location>
        <begin position="152"/>
        <end position="174"/>
    </location>
</feature>
<evidence type="ECO:0000313" key="3">
    <source>
        <dbReference type="EMBL" id="TDK33351.1"/>
    </source>
</evidence>
<sequence>MRSVLPVLCIALLCASGCSRDESATPAPSAPVVPDAAAPVPATSGTLIDPASGARCDGQDVAITRDGFELVLEGTCGAIVITASNGAVNVDRATSVRVEGSQVTVLNSRVESVDVRGTDNTLNLTDVGTLDVSGDRNLVLARGIERVTLRGASNTVNPDNAPAVEDSGTGNRVL</sequence>
<reference evidence="3 4" key="1">
    <citation type="submission" date="2019-03" db="EMBL/GenBank/DDBJ databases">
        <title>Luteimonas zhaokaii sp.nov., isolated from the rectal contents of Plateau pika in Yushu, Qinghai Province, China.</title>
        <authorList>
            <person name="Zhang G."/>
        </authorList>
    </citation>
    <scope>NUCLEOTIDE SEQUENCE [LARGE SCALE GENOMIC DNA]</scope>
    <source>
        <strain evidence="3 4">THG-MD21</strain>
    </source>
</reference>
<name>A0A4R5UDT7_9GAMM</name>
<dbReference type="RefSeq" id="WP_133392821.1">
    <property type="nucleotide sequence ID" value="NZ_SMTG01000002.1"/>
</dbReference>
<accession>A0A4R5UDT7</accession>